<evidence type="ECO:0000256" key="2">
    <source>
        <dbReference type="ARBA" id="ARBA00021561"/>
    </source>
</evidence>
<dbReference type="Pfam" id="PF04180">
    <property type="entry name" value="LTV"/>
    <property type="match status" value="2"/>
</dbReference>
<dbReference type="AlphaFoldDB" id="A0AAN9T6P2"/>
<dbReference type="InterPro" id="IPR007307">
    <property type="entry name" value="Ltv1"/>
</dbReference>
<comment type="similarity">
    <text evidence="1">Belongs to the LTV1 family.</text>
</comment>
<dbReference type="GO" id="GO:0005634">
    <property type="term" value="C:nucleus"/>
    <property type="evidence" value="ECO:0007669"/>
    <property type="project" value="TreeGrafter"/>
</dbReference>
<dbReference type="GO" id="GO:0042274">
    <property type="term" value="P:ribosomal small subunit biogenesis"/>
    <property type="evidence" value="ECO:0007669"/>
    <property type="project" value="InterPro"/>
</dbReference>
<dbReference type="GO" id="GO:0030688">
    <property type="term" value="C:preribosome, small subunit precursor"/>
    <property type="evidence" value="ECO:0007669"/>
    <property type="project" value="TreeGrafter"/>
</dbReference>
<accession>A0AAN9T6P2</accession>
<evidence type="ECO:0000313" key="4">
    <source>
        <dbReference type="EMBL" id="KAK7574144.1"/>
    </source>
</evidence>
<proteinExistence type="inferred from homology"/>
<dbReference type="GO" id="GO:0005829">
    <property type="term" value="C:cytosol"/>
    <property type="evidence" value="ECO:0007669"/>
    <property type="project" value="TreeGrafter"/>
</dbReference>
<protein>
    <recommendedName>
        <fullName evidence="2">Protein LTV1 homolog</fullName>
    </recommendedName>
</protein>
<comment type="caution">
    <text evidence="4">The sequence shown here is derived from an EMBL/GenBank/DDBJ whole genome shotgun (WGS) entry which is preliminary data.</text>
</comment>
<feature type="region of interest" description="Disordered" evidence="3">
    <location>
        <begin position="400"/>
        <end position="419"/>
    </location>
</feature>
<reference evidence="4 5" key="1">
    <citation type="submission" date="2024-03" db="EMBL/GenBank/DDBJ databases">
        <title>Adaptation during the transition from Ophiocordyceps entomopathogen to insect associate is accompanied by gene loss and intensified selection.</title>
        <authorList>
            <person name="Ward C.M."/>
            <person name="Onetto C.A."/>
            <person name="Borneman A.R."/>
        </authorList>
    </citation>
    <scope>NUCLEOTIDE SEQUENCE [LARGE SCALE GENOMIC DNA]</scope>
    <source>
        <strain evidence="4">AWRI1</strain>
        <tissue evidence="4">Single Adult Female</tissue>
    </source>
</reference>
<sequence length="438" mass="50329">MPKKKKFIDKKKAVTFQVVHRSQRDPLITDETAPQRVLVPTVTDKSSNNKEKIKEELVKYGIYFDDDYNYLQHLRDVNKTNVEWVEVPKNSKPEKQKLNLPSSVFASDVEEKVGLLNKAAPQSGLRLDLDPDIVAAMDEDFDFSDPENMLEDNFMELANQSPSGSQCDEDEGDDDILSDSGSGFTDEMGDEIGSLNEFEKKSVFTDYSMSSSVISRNSQLTLLDETFEQVFGGYDDTEIGALECEDIEGELDTDCPMFQKAAEEFERERKLEKLTIDDITKLNINQGDESDNENDYLMEVKEKEKWDCESILSTYSNLYNHPKLIKEPVQRIKVDKRTGIPIETQKLTKHALSQLNTLNSGENPHNEFDSQSKIRVLNEKRIGNESLEEKRSRKRLTKELKRERRMERKANSAAFKEEKKRIEKTMAHNKLNLQGITL</sequence>
<dbReference type="EMBL" id="JBBCAQ010000037">
    <property type="protein sequence ID" value="KAK7574144.1"/>
    <property type="molecule type" value="Genomic_DNA"/>
</dbReference>
<evidence type="ECO:0000256" key="3">
    <source>
        <dbReference type="SAM" id="MobiDB-lite"/>
    </source>
</evidence>
<dbReference type="Proteomes" id="UP001367676">
    <property type="component" value="Unassembled WGS sequence"/>
</dbReference>
<name>A0AAN9T6P2_9HEMI</name>
<dbReference type="PANTHER" id="PTHR21531:SF0">
    <property type="entry name" value="PROTEIN LTV1 HOMOLOG"/>
    <property type="match status" value="1"/>
</dbReference>
<evidence type="ECO:0000313" key="5">
    <source>
        <dbReference type="Proteomes" id="UP001367676"/>
    </source>
</evidence>
<evidence type="ECO:0000256" key="1">
    <source>
        <dbReference type="ARBA" id="ARBA00009078"/>
    </source>
</evidence>
<dbReference type="PANTHER" id="PTHR21531">
    <property type="entry name" value="LOW-TEMPERATURE VIABILITY PROTEIN LTV1-RELATED"/>
    <property type="match status" value="1"/>
</dbReference>
<keyword evidence="5" id="KW-1185">Reference proteome</keyword>
<organism evidence="4 5">
    <name type="scientific">Parthenolecanium corni</name>
    <dbReference type="NCBI Taxonomy" id="536013"/>
    <lineage>
        <taxon>Eukaryota</taxon>
        <taxon>Metazoa</taxon>
        <taxon>Ecdysozoa</taxon>
        <taxon>Arthropoda</taxon>
        <taxon>Hexapoda</taxon>
        <taxon>Insecta</taxon>
        <taxon>Pterygota</taxon>
        <taxon>Neoptera</taxon>
        <taxon>Paraneoptera</taxon>
        <taxon>Hemiptera</taxon>
        <taxon>Sternorrhyncha</taxon>
        <taxon>Coccoidea</taxon>
        <taxon>Coccidae</taxon>
        <taxon>Parthenolecanium</taxon>
    </lineage>
</organism>
<dbReference type="GO" id="GO:0000056">
    <property type="term" value="P:ribosomal small subunit export from nucleus"/>
    <property type="evidence" value="ECO:0007669"/>
    <property type="project" value="TreeGrafter"/>
</dbReference>
<gene>
    <name evidence="4" type="ORF">V9T40_011335</name>
</gene>